<dbReference type="Proteomes" id="UP000076715">
    <property type="component" value="Unassembled WGS sequence"/>
</dbReference>
<evidence type="ECO:0000313" key="3">
    <source>
        <dbReference type="Proteomes" id="UP000076715"/>
    </source>
</evidence>
<dbReference type="EMBL" id="LQRT01000060">
    <property type="protein sequence ID" value="KZS38112.1"/>
    <property type="molecule type" value="Genomic_DNA"/>
</dbReference>
<dbReference type="Gene3D" id="3.40.710.10">
    <property type="entry name" value="DD-peptidase/beta-lactamase superfamily"/>
    <property type="match status" value="2"/>
</dbReference>
<evidence type="ECO:0000313" key="2">
    <source>
        <dbReference type="EMBL" id="KZS38112.1"/>
    </source>
</evidence>
<dbReference type="SUPFAM" id="SSF56601">
    <property type="entry name" value="beta-lactamase/transpeptidase-like"/>
    <property type="match status" value="1"/>
</dbReference>
<dbReference type="AlphaFoldDB" id="A0A162WHT4"/>
<dbReference type="STRING" id="1642818.AWE51_18885"/>
<protein>
    <recommendedName>
        <fullName evidence="1">Beta-lactamase-related domain-containing protein</fullName>
    </recommendedName>
</protein>
<dbReference type="Pfam" id="PF00144">
    <property type="entry name" value="Beta-lactamase"/>
    <property type="match status" value="1"/>
</dbReference>
<dbReference type="PANTHER" id="PTHR43283">
    <property type="entry name" value="BETA-LACTAMASE-RELATED"/>
    <property type="match status" value="1"/>
</dbReference>
<dbReference type="SUPFAM" id="SSF48452">
    <property type="entry name" value="TPR-like"/>
    <property type="match status" value="1"/>
</dbReference>
<sequence length="494" mass="56288">MKSLPKFVCIALLVFSCAKKEKPLFDSANKFENELQSLQEFFHIPGIAVSVIEGDKTIYQNYLGYADVASQTKLDSTFVFPIASITKVFSGVLMQKLVEEQKISLDAPIQKYVPQINAPDSILVKHVLSHTSQGEVGKRFYYSSRFGILTAILEKASGKSFDEYMRSEILEPLALQNTHLLRDSVQVNQDNLKIPTPYILDNGTEKGFVDYGYSSSAGIVTDLNDLKVFNKALDDNTIISEKSKKLMFSGLNENLPYGYGVFSQQFNDLELIWGYGQYDCYSSLWLKVPSKNITLLLLANNNLLSDPARLIYGDVTTSLFALSFLKNYIYQIEDMVLLESIEGVKSKKAYKNQDFYTKKLLAQALAESFMARFDTSKMQTSAALLEKVFSESPDYLTYANLNLLHNLTFLKDVAFYKDLGEFNQFDKKIEEVGEKVLKEDPENPYANVYMGVYYDRKGNIDKARNHFQILINAENFSKNWYTIEAENWLKNQKD</sequence>
<reference evidence="2 3" key="1">
    <citation type="submission" date="2016-01" db="EMBL/GenBank/DDBJ databases">
        <title>The draft genome sequence of Aquimarina sp. RZW4-3-2.</title>
        <authorList>
            <person name="Wang Y."/>
        </authorList>
    </citation>
    <scope>NUCLEOTIDE SEQUENCE [LARGE SCALE GENOMIC DNA]</scope>
    <source>
        <strain evidence="2 3">RZW4-3-2</strain>
    </source>
</reference>
<dbReference type="RefSeq" id="WP_066320017.1">
    <property type="nucleotide sequence ID" value="NZ_LQRT01000060.1"/>
</dbReference>
<organism evidence="2 3">
    <name type="scientific">Aquimarina aggregata</name>
    <dbReference type="NCBI Taxonomy" id="1642818"/>
    <lineage>
        <taxon>Bacteria</taxon>
        <taxon>Pseudomonadati</taxon>
        <taxon>Bacteroidota</taxon>
        <taxon>Flavobacteriia</taxon>
        <taxon>Flavobacteriales</taxon>
        <taxon>Flavobacteriaceae</taxon>
        <taxon>Aquimarina</taxon>
    </lineage>
</organism>
<feature type="domain" description="Beta-lactamase-related" evidence="1">
    <location>
        <begin position="42"/>
        <end position="303"/>
    </location>
</feature>
<dbReference type="InterPro" id="IPR050789">
    <property type="entry name" value="Diverse_Enzym_Activities"/>
</dbReference>
<keyword evidence="3" id="KW-1185">Reference proteome</keyword>
<dbReference type="Gene3D" id="1.25.40.10">
    <property type="entry name" value="Tetratricopeptide repeat domain"/>
    <property type="match status" value="1"/>
</dbReference>
<accession>A0A162WHT4</accession>
<dbReference type="PANTHER" id="PTHR43283:SF3">
    <property type="entry name" value="BETA-LACTAMASE FAMILY PROTEIN (AFU_ORTHOLOGUE AFUA_5G07500)"/>
    <property type="match status" value="1"/>
</dbReference>
<evidence type="ECO:0000259" key="1">
    <source>
        <dbReference type="Pfam" id="PF00144"/>
    </source>
</evidence>
<proteinExistence type="predicted"/>
<dbReference type="InterPro" id="IPR001466">
    <property type="entry name" value="Beta-lactam-related"/>
</dbReference>
<dbReference type="InterPro" id="IPR011990">
    <property type="entry name" value="TPR-like_helical_dom_sf"/>
</dbReference>
<comment type="caution">
    <text evidence="2">The sequence shown here is derived from an EMBL/GenBank/DDBJ whole genome shotgun (WGS) entry which is preliminary data.</text>
</comment>
<dbReference type="OrthoDB" id="9793489at2"/>
<dbReference type="PROSITE" id="PS51257">
    <property type="entry name" value="PROKAR_LIPOPROTEIN"/>
    <property type="match status" value="1"/>
</dbReference>
<dbReference type="InterPro" id="IPR012338">
    <property type="entry name" value="Beta-lactam/transpept-like"/>
</dbReference>
<name>A0A162WHT4_9FLAO</name>
<gene>
    <name evidence="2" type="ORF">AWE51_18885</name>
</gene>